<feature type="transmembrane region" description="Helical" evidence="8">
    <location>
        <begin position="203"/>
        <end position="222"/>
    </location>
</feature>
<evidence type="ECO:0000256" key="1">
    <source>
        <dbReference type="ARBA" id="ARBA00004141"/>
    </source>
</evidence>
<feature type="transmembrane region" description="Helical" evidence="8">
    <location>
        <begin position="228"/>
        <end position="250"/>
    </location>
</feature>
<dbReference type="Proteomes" id="UP000190274">
    <property type="component" value="Chromosome D"/>
</dbReference>
<comment type="similarity">
    <text evidence="3">Belongs to the PIGC family.</text>
</comment>
<feature type="transmembrane region" description="Helical" evidence="8">
    <location>
        <begin position="132"/>
        <end position="151"/>
    </location>
</feature>
<evidence type="ECO:0000256" key="4">
    <source>
        <dbReference type="ARBA" id="ARBA00022502"/>
    </source>
</evidence>
<evidence type="ECO:0000256" key="7">
    <source>
        <dbReference type="ARBA" id="ARBA00023136"/>
    </source>
</evidence>
<dbReference type="EMBL" id="LT598454">
    <property type="protein sequence ID" value="SCU84908.1"/>
    <property type="molecule type" value="Genomic_DNA"/>
</dbReference>
<evidence type="ECO:0000313" key="9">
    <source>
        <dbReference type="EMBL" id="SCU84908.1"/>
    </source>
</evidence>
<keyword evidence="5 8" id="KW-0812">Transmembrane</keyword>
<proteinExistence type="inferred from homology"/>
<keyword evidence="7 8" id="KW-0472">Membrane</keyword>
<dbReference type="GO" id="GO:0006506">
    <property type="term" value="P:GPI anchor biosynthetic process"/>
    <property type="evidence" value="ECO:0007669"/>
    <property type="project" value="UniProtKB-UniPathway"/>
</dbReference>
<keyword evidence="6 8" id="KW-1133">Transmembrane helix</keyword>
<dbReference type="Pfam" id="PF06432">
    <property type="entry name" value="GPI2"/>
    <property type="match status" value="1"/>
</dbReference>
<keyword evidence="4" id="KW-0337">GPI-anchor biosynthesis</keyword>
<dbReference type="STRING" id="1266660.A0A1G4J563"/>
<evidence type="ECO:0000256" key="5">
    <source>
        <dbReference type="ARBA" id="ARBA00022692"/>
    </source>
</evidence>
<dbReference type="InterPro" id="IPR009450">
    <property type="entry name" value="Plno_GlcNAc_GPI2"/>
</dbReference>
<dbReference type="UniPathway" id="UPA00196"/>
<name>A0A1G4J563_9SACH</name>
<feature type="transmembrane region" description="Helical" evidence="8">
    <location>
        <begin position="54"/>
        <end position="72"/>
    </location>
</feature>
<reference evidence="9 10" key="1">
    <citation type="submission" date="2016-03" db="EMBL/GenBank/DDBJ databases">
        <authorList>
            <person name="Devillers H."/>
        </authorList>
    </citation>
    <scope>NUCLEOTIDE SEQUENCE [LARGE SCALE GENOMIC DNA]</scope>
    <source>
        <strain evidence="9">CBS 10888</strain>
    </source>
</reference>
<evidence type="ECO:0000256" key="3">
    <source>
        <dbReference type="ARBA" id="ARBA00008321"/>
    </source>
</evidence>
<accession>A0A1G4J563</accession>
<protein>
    <submittedName>
        <fullName evidence="9">LADA_0D04566g1_1</fullName>
    </submittedName>
</protein>
<feature type="transmembrane region" description="Helical" evidence="8">
    <location>
        <begin position="101"/>
        <end position="120"/>
    </location>
</feature>
<evidence type="ECO:0000256" key="2">
    <source>
        <dbReference type="ARBA" id="ARBA00004687"/>
    </source>
</evidence>
<sequence>MKQPWERLLWLKQDYPDNYTDPTFLREVSALRKVQSGPRSTSSYWKVVKDFLLFYHRILNIGLMYVVFALLYLSDLDPIFLTAVLTLSAFIVALARHQITLSFKSPLIIMFCILVLSPVLKSLSQTTSSDSIWTISCWLTALYAVAIFLHLESIVSTNLLVSNVAVLSSRLTSTTHVFCFLLISIELNVLLPQIERLLLARELNTCYAIAFLANNAVVYYFINTFLGWMYTTIIAFSALTLIFGLPRYFLYWQQHYAKSNALLSKWDAMEPILE</sequence>
<dbReference type="OrthoDB" id="196709at2759"/>
<comment type="pathway">
    <text evidence="2">Glycolipid biosynthesis; glycosylphosphatidylinositol-anchor biosynthesis.</text>
</comment>
<comment type="subcellular location">
    <subcellularLocation>
        <location evidence="1">Membrane</location>
        <topology evidence="1">Multi-pass membrane protein</topology>
    </subcellularLocation>
</comment>
<dbReference type="AlphaFoldDB" id="A0A1G4J563"/>
<evidence type="ECO:0000313" key="10">
    <source>
        <dbReference type="Proteomes" id="UP000190274"/>
    </source>
</evidence>
<dbReference type="PIRSF" id="PIRSF016104">
    <property type="entry name" value="GPI2"/>
    <property type="match status" value="1"/>
</dbReference>
<feature type="transmembrane region" description="Helical" evidence="8">
    <location>
        <begin position="171"/>
        <end position="191"/>
    </location>
</feature>
<organism evidence="9 10">
    <name type="scientific">Lachancea dasiensis</name>
    <dbReference type="NCBI Taxonomy" id="1072105"/>
    <lineage>
        <taxon>Eukaryota</taxon>
        <taxon>Fungi</taxon>
        <taxon>Dikarya</taxon>
        <taxon>Ascomycota</taxon>
        <taxon>Saccharomycotina</taxon>
        <taxon>Saccharomycetes</taxon>
        <taxon>Saccharomycetales</taxon>
        <taxon>Saccharomycetaceae</taxon>
        <taxon>Lachancea</taxon>
    </lineage>
</organism>
<dbReference type="GO" id="GO:0000506">
    <property type="term" value="C:glycosylphosphatidylinositol-N-acetylglucosaminyltransferase (GPI-GnT) complex"/>
    <property type="evidence" value="ECO:0007669"/>
    <property type="project" value="EnsemblFungi"/>
</dbReference>
<keyword evidence="10" id="KW-1185">Reference proteome</keyword>
<dbReference type="PANTHER" id="PTHR12982:SF0">
    <property type="entry name" value="PHOSPHATIDYLINOSITOL N-ACETYLGLUCOSAMINYLTRANSFERASE SUBUNIT C"/>
    <property type="match status" value="1"/>
</dbReference>
<evidence type="ECO:0000256" key="8">
    <source>
        <dbReference type="SAM" id="Phobius"/>
    </source>
</evidence>
<dbReference type="PANTHER" id="PTHR12982">
    <property type="entry name" value="PHOSPHATIDYLINOSITOL GLYCAN, CLASS C"/>
    <property type="match status" value="1"/>
</dbReference>
<gene>
    <name evidence="9" type="ORF">LADA_0D04566G</name>
</gene>
<evidence type="ECO:0000256" key="6">
    <source>
        <dbReference type="ARBA" id="ARBA00022989"/>
    </source>
</evidence>